<accession>A0ABP7WFK2</accession>
<dbReference type="Proteomes" id="UP001500392">
    <property type="component" value="Unassembled WGS sequence"/>
</dbReference>
<organism evidence="1 2">
    <name type="scientific">Zhongshania borealis</name>
    <dbReference type="NCBI Taxonomy" id="889488"/>
    <lineage>
        <taxon>Bacteria</taxon>
        <taxon>Pseudomonadati</taxon>
        <taxon>Pseudomonadota</taxon>
        <taxon>Gammaproteobacteria</taxon>
        <taxon>Cellvibrionales</taxon>
        <taxon>Spongiibacteraceae</taxon>
        <taxon>Zhongshania</taxon>
    </lineage>
</organism>
<proteinExistence type="predicted"/>
<gene>
    <name evidence="1" type="ORF">GCM10022414_07940</name>
</gene>
<reference evidence="2" key="1">
    <citation type="journal article" date="2019" name="Int. J. Syst. Evol. Microbiol.">
        <title>The Global Catalogue of Microorganisms (GCM) 10K type strain sequencing project: providing services to taxonomists for standard genome sequencing and annotation.</title>
        <authorList>
            <consortium name="The Broad Institute Genomics Platform"/>
            <consortium name="The Broad Institute Genome Sequencing Center for Infectious Disease"/>
            <person name="Wu L."/>
            <person name="Ma J."/>
        </authorList>
    </citation>
    <scope>NUCLEOTIDE SEQUENCE [LARGE SCALE GENOMIC DNA]</scope>
    <source>
        <strain evidence="2">JCM 17304</strain>
    </source>
</reference>
<name>A0ABP7WFK2_9GAMM</name>
<evidence type="ECO:0000313" key="1">
    <source>
        <dbReference type="EMBL" id="GAA4087582.1"/>
    </source>
</evidence>
<dbReference type="EMBL" id="BAABDM010000001">
    <property type="protein sequence ID" value="GAA4087582.1"/>
    <property type="molecule type" value="Genomic_DNA"/>
</dbReference>
<comment type="caution">
    <text evidence="1">The sequence shown here is derived from an EMBL/GenBank/DDBJ whole genome shotgun (WGS) entry which is preliminary data.</text>
</comment>
<evidence type="ECO:0000313" key="2">
    <source>
        <dbReference type="Proteomes" id="UP001500392"/>
    </source>
</evidence>
<keyword evidence="2" id="KW-1185">Reference proteome</keyword>
<sequence>MNKRQLEMFADTVELVEKRGGTLISSSYISSKSPLTVECSEKHQWLVNRDALKGGDWCQGIKQKWGFIR</sequence>
<protein>
    <submittedName>
        <fullName evidence="1">Uncharacterized protein</fullName>
    </submittedName>
</protein>